<dbReference type="GO" id="GO:0006164">
    <property type="term" value="P:purine nucleotide biosynthetic process"/>
    <property type="evidence" value="ECO:0007669"/>
    <property type="project" value="TreeGrafter"/>
</dbReference>
<protein>
    <submittedName>
        <fullName evidence="1">Phosphoribosylformylglycinamidine synthase</fullName>
        <ecNumber evidence="1">6.3.5.3</ecNumber>
    </submittedName>
</protein>
<dbReference type="PANTHER" id="PTHR10099">
    <property type="entry name" value="PHOSPHORIBOSYLFORMYLGLYCINAMIDINE SYNTHASE"/>
    <property type="match status" value="1"/>
</dbReference>
<keyword evidence="2" id="KW-1185">Reference proteome</keyword>
<organism evidence="1 2">
    <name type="scientific">Syntrophus aciditrophicus (strain SB)</name>
    <dbReference type="NCBI Taxonomy" id="56780"/>
    <lineage>
        <taxon>Bacteria</taxon>
        <taxon>Pseudomonadati</taxon>
        <taxon>Thermodesulfobacteriota</taxon>
        <taxon>Syntrophia</taxon>
        <taxon>Syntrophales</taxon>
        <taxon>Syntrophaceae</taxon>
        <taxon>Syntrophus</taxon>
    </lineage>
</organism>
<dbReference type="SMART" id="SM01211">
    <property type="entry name" value="GATase_5"/>
    <property type="match status" value="1"/>
</dbReference>
<dbReference type="Gene3D" id="3.40.50.880">
    <property type="match status" value="1"/>
</dbReference>
<dbReference type="GO" id="GO:0004642">
    <property type="term" value="F:phosphoribosylformylglycinamidine synthase activity"/>
    <property type="evidence" value="ECO:0007669"/>
    <property type="project" value="UniProtKB-EC"/>
</dbReference>
<evidence type="ECO:0000313" key="1">
    <source>
        <dbReference type="EMBL" id="ABC76239.1"/>
    </source>
</evidence>
<dbReference type="PANTHER" id="PTHR10099:SF1">
    <property type="entry name" value="PHOSPHORIBOSYLFORMYLGLYCINAMIDINE SYNTHASE"/>
    <property type="match status" value="1"/>
</dbReference>
<name>Q2LPP2_SYNAS</name>
<dbReference type="CDD" id="cd01740">
    <property type="entry name" value="GATase1_FGAR_AT"/>
    <property type="match status" value="1"/>
</dbReference>
<reference evidence="1 2" key="1">
    <citation type="journal article" date="2007" name="Proc. Natl. Acad. Sci. U.S.A.">
        <title>The genome of Syntrophus aciditrophicus: life at the thermodynamic limit of microbial growth.</title>
        <authorList>
            <person name="McInerney M.J."/>
            <person name="Rohlin L."/>
            <person name="Mouttaki H."/>
            <person name="Kim U."/>
            <person name="Krupp R.S."/>
            <person name="Rios-Hernandez L."/>
            <person name="Sieber J."/>
            <person name="Struchtemeyer C.G."/>
            <person name="Bhattacharyya A."/>
            <person name="Campbell J.W."/>
            <person name="Gunsalus R.P."/>
        </authorList>
    </citation>
    <scope>NUCLEOTIDE SEQUENCE [LARGE SCALE GENOMIC DNA]</scope>
    <source>
        <strain evidence="1 2">SB</strain>
    </source>
</reference>
<dbReference type="Proteomes" id="UP000001933">
    <property type="component" value="Chromosome"/>
</dbReference>
<keyword evidence="1" id="KW-0436">Ligase</keyword>
<dbReference type="SUPFAM" id="SSF52317">
    <property type="entry name" value="Class I glutamine amidotransferase-like"/>
    <property type="match status" value="1"/>
</dbReference>
<dbReference type="InterPro" id="IPR029062">
    <property type="entry name" value="Class_I_gatase-like"/>
</dbReference>
<dbReference type="AlphaFoldDB" id="Q2LPP2"/>
<dbReference type="EMBL" id="CP000252">
    <property type="protein sequence ID" value="ABC76239.1"/>
    <property type="molecule type" value="Genomic_DNA"/>
</dbReference>
<proteinExistence type="predicted"/>
<dbReference type="InParanoid" id="Q2LPP2"/>
<evidence type="ECO:0000313" key="2">
    <source>
        <dbReference type="Proteomes" id="UP000001933"/>
    </source>
</evidence>
<dbReference type="Pfam" id="PF13507">
    <property type="entry name" value="GATase_5"/>
    <property type="match status" value="1"/>
</dbReference>
<gene>
    <name evidence="1" type="ORF">SYN_00522</name>
</gene>
<sequence length="290" mass="32636">MTGSLKENKEQGKLRTMPQRVKSMVITGNGTNCEMEMAHACRLAGSDEVDIVHISDLISGEKRLDDYHFLNLPGGFVDGDDLGSAKANANRLLHVRIRGTEERLYDSLRRFIADGKLILGVCNGFQLMVKLGLLPGFDGDYATQTVTLTYNDSGKFEDRWVYLKPDPSSPCVFTREMEGIYLPVRHGEGKLVPRDEGILKRLHDQRQVVLQYSDSSFREAVMAYPQNPNGSTNAIAGLCNETGRLFGLMPHPEAYLHATNHPRWTREKLPEEGQGLQIFRNAVNFLRREL</sequence>
<dbReference type="STRING" id="56780.SYN_00522"/>
<dbReference type="eggNOG" id="COG0047">
    <property type="taxonomic scope" value="Bacteria"/>
</dbReference>
<dbReference type="GO" id="GO:0005737">
    <property type="term" value="C:cytoplasm"/>
    <property type="evidence" value="ECO:0007669"/>
    <property type="project" value="TreeGrafter"/>
</dbReference>
<dbReference type="KEGG" id="sat:SYN_00522"/>
<dbReference type="PROSITE" id="PS51273">
    <property type="entry name" value="GATASE_TYPE_1"/>
    <property type="match status" value="1"/>
</dbReference>
<dbReference type="HOGENOM" id="CLU_001031_3_0_7"/>
<accession>Q2LPP2</accession>
<dbReference type="EC" id="6.3.5.3" evidence="1"/>